<sequence length="150" mass="16032">MQLTQTIVAALFAASSVVAAPAPSEKSMMTTGVPQWTIEGVKRVCDGADNQCNWTFKINPKIYSKTPVNFVTKRSGATPASQNNGVAQNFGDYTITSGWSGQFGPGNGFTTLAVVDNKNRRITWPAYTDKQVAGGKVVSPDQSYAPQNLP</sequence>
<keyword evidence="1" id="KW-0732">Signal</keyword>
<evidence type="ECO:0000313" key="2">
    <source>
        <dbReference type="EMBL" id="OAQ63997.1"/>
    </source>
</evidence>
<evidence type="ECO:0000256" key="1">
    <source>
        <dbReference type="SAM" id="SignalP"/>
    </source>
</evidence>
<feature type="chain" id="PRO_5008101601" description="Small secreted protein" evidence="1">
    <location>
        <begin position="20"/>
        <end position="150"/>
    </location>
</feature>
<evidence type="ECO:0000313" key="3">
    <source>
        <dbReference type="Proteomes" id="UP000078397"/>
    </source>
</evidence>
<accession>A0A179FF18</accession>
<evidence type="ECO:0008006" key="4">
    <source>
        <dbReference type="Google" id="ProtNLM"/>
    </source>
</evidence>
<organism evidence="2 3">
    <name type="scientific">Pochonia chlamydosporia 170</name>
    <dbReference type="NCBI Taxonomy" id="1380566"/>
    <lineage>
        <taxon>Eukaryota</taxon>
        <taxon>Fungi</taxon>
        <taxon>Dikarya</taxon>
        <taxon>Ascomycota</taxon>
        <taxon>Pezizomycotina</taxon>
        <taxon>Sordariomycetes</taxon>
        <taxon>Hypocreomycetidae</taxon>
        <taxon>Hypocreales</taxon>
        <taxon>Clavicipitaceae</taxon>
        <taxon>Pochonia</taxon>
    </lineage>
</organism>
<dbReference type="AlphaFoldDB" id="A0A179FF18"/>
<proteinExistence type="predicted"/>
<keyword evidence="3" id="KW-1185">Reference proteome</keyword>
<feature type="signal peptide" evidence="1">
    <location>
        <begin position="1"/>
        <end position="19"/>
    </location>
</feature>
<name>A0A179FF18_METCM</name>
<protein>
    <recommendedName>
        <fullName evidence="4">Small secreted protein</fullName>
    </recommendedName>
</protein>
<dbReference type="EMBL" id="LSBJ02000005">
    <property type="protein sequence ID" value="OAQ63997.1"/>
    <property type="molecule type" value="Genomic_DNA"/>
</dbReference>
<dbReference type="KEGG" id="pchm:VFPPC_16144"/>
<dbReference type="GeneID" id="28857891"/>
<dbReference type="Proteomes" id="UP000078397">
    <property type="component" value="Unassembled WGS sequence"/>
</dbReference>
<dbReference type="OrthoDB" id="5352317at2759"/>
<reference evidence="2 3" key="1">
    <citation type="journal article" date="2016" name="PLoS Pathog.">
        <title>Biosynthesis of antibiotic leucinostatins in bio-control fungus Purpureocillium lilacinum and their inhibition on phytophthora revealed by genome mining.</title>
        <authorList>
            <person name="Wang G."/>
            <person name="Liu Z."/>
            <person name="Lin R."/>
            <person name="Li E."/>
            <person name="Mao Z."/>
            <person name="Ling J."/>
            <person name="Yang Y."/>
            <person name="Yin W.B."/>
            <person name="Xie B."/>
        </authorList>
    </citation>
    <scope>NUCLEOTIDE SEQUENCE [LARGE SCALE GENOMIC DNA]</scope>
    <source>
        <strain evidence="2">170</strain>
    </source>
</reference>
<gene>
    <name evidence="2" type="ORF">VFPPC_16144</name>
</gene>
<comment type="caution">
    <text evidence="2">The sequence shown here is derived from an EMBL/GenBank/DDBJ whole genome shotgun (WGS) entry which is preliminary data.</text>
</comment>
<dbReference type="RefSeq" id="XP_018141311.1">
    <property type="nucleotide sequence ID" value="XM_018293897.1"/>
</dbReference>